<organism evidence="2">
    <name type="scientific">Notodromas monacha</name>
    <dbReference type="NCBI Taxonomy" id="399045"/>
    <lineage>
        <taxon>Eukaryota</taxon>
        <taxon>Metazoa</taxon>
        <taxon>Ecdysozoa</taxon>
        <taxon>Arthropoda</taxon>
        <taxon>Crustacea</taxon>
        <taxon>Oligostraca</taxon>
        <taxon>Ostracoda</taxon>
        <taxon>Podocopa</taxon>
        <taxon>Podocopida</taxon>
        <taxon>Cypridocopina</taxon>
        <taxon>Cypridoidea</taxon>
        <taxon>Cyprididae</taxon>
        <taxon>Notodromas</taxon>
    </lineage>
</organism>
<reference evidence="2" key="1">
    <citation type="submission" date="2020-11" db="EMBL/GenBank/DDBJ databases">
        <authorList>
            <person name="Tran Van P."/>
        </authorList>
    </citation>
    <scope>NUCLEOTIDE SEQUENCE</scope>
</reference>
<evidence type="ECO:0000313" key="2">
    <source>
        <dbReference type="EMBL" id="CAD7280992.1"/>
    </source>
</evidence>
<dbReference type="AlphaFoldDB" id="A0A7R9BV07"/>
<feature type="compositionally biased region" description="Polar residues" evidence="1">
    <location>
        <begin position="259"/>
        <end position="273"/>
    </location>
</feature>
<sequence>MVKVVPEQKLEAGLPVKIFVKLEDLLFTNFKWTLLETPWTWTALGIKVSRKSEKQKTVKEELRTSKPVQKTSLHRTSSTTPLTSSAVIKQRISTTSQPTTVPWEEETVTIQDQDNSVFNKNDVVTVVPETQLEQTVEMSESEAENQLEEVPQSVLNPLFEELEMAEAPSLATVWSKALSGEELLARSCWCLLKMVKVVPEQKLEAGLPVKIFVKLEDLLFTNFKWTLLETPWTWTALGIKVSRKSEKQKTVKEELRTSKPVQKTSLHRTSSTTPLTSSAVIKQRISTTSQPTTVPWEEETVTIQDQDNSVFNKNDVVTVVPETQLEQTVEMSKSEAENQLEEAPQSVLNPLFEELEMAEAPSLATVQSKALSGEELLARWTWPLLRAWVLAKICSSHPTFCRTRPGSGQLAGARFIAGGWQ</sequence>
<gene>
    <name evidence="2" type="ORF">NMOB1V02_LOCUS8647</name>
</gene>
<dbReference type="Proteomes" id="UP000678499">
    <property type="component" value="Unassembled WGS sequence"/>
</dbReference>
<keyword evidence="3" id="KW-1185">Reference proteome</keyword>
<dbReference type="EMBL" id="CAJPEX010002545">
    <property type="protein sequence ID" value="CAG0921144.1"/>
    <property type="molecule type" value="Genomic_DNA"/>
</dbReference>
<accession>A0A7R9BV07</accession>
<evidence type="ECO:0000313" key="3">
    <source>
        <dbReference type="Proteomes" id="UP000678499"/>
    </source>
</evidence>
<feature type="compositionally biased region" description="Polar residues" evidence="1">
    <location>
        <begin position="66"/>
        <end position="82"/>
    </location>
</feature>
<proteinExistence type="predicted"/>
<evidence type="ECO:0000256" key="1">
    <source>
        <dbReference type="SAM" id="MobiDB-lite"/>
    </source>
</evidence>
<name>A0A7R9BV07_9CRUS</name>
<protein>
    <submittedName>
        <fullName evidence="2">Uncharacterized protein</fullName>
    </submittedName>
</protein>
<feature type="region of interest" description="Disordered" evidence="1">
    <location>
        <begin position="252"/>
        <end position="273"/>
    </location>
</feature>
<feature type="region of interest" description="Disordered" evidence="1">
    <location>
        <begin position="57"/>
        <end position="82"/>
    </location>
</feature>
<dbReference type="EMBL" id="OA884582">
    <property type="protein sequence ID" value="CAD7280992.1"/>
    <property type="molecule type" value="Genomic_DNA"/>
</dbReference>